<dbReference type="PROSITE" id="PS51318">
    <property type="entry name" value="TAT"/>
    <property type="match status" value="1"/>
</dbReference>
<dbReference type="GO" id="GO:0004180">
    <property type="term" value="F:carboxypeptidase activity"/>
    <property type="evidence" value="ECO:0007669"/>
    <property type="project" value="UniProtKB-KW"/>
</dbReference>
<reference evidence="3" key="1">
    <citation type="journal article" date="2019" name="Int. J. Syst. Evol. Microbiol.">
        <title>The Global Catalogue of Microorganisms (GCM) 10K type strain sequencing project: providing services to taxonomists for standard genome sequencing and annotation.</title>
        <authorList>
            <consortium name="The Broad Institute Genomics Platform"/>
            <consortium name="The Broad Institute Genome Sequencing Center for Infectious Disease"/>
            <person name="Wu L."/>
            <person name="Ma J."/>
        </authorList>
    </citation>
    <scope>NUCLEOTIDE SEQUENCE [LARGE SCALE GENOMIC DNA]</scope>
    <source>
        <strain evidence="3">CGMCC 4.7106</strain>
    </source>
</reference>
<evidence type="ECO:0000313" key="2">
    <source>
        <dbReference type="EMBL" id="MFD2257342.1"/>
    </source>
</evidence>
<comment type="caution">
    <text evidence="2">The sequence shown here is derived from an EMBL/GenBank/DDBJ whole genome shotgun (WGS) entry which is preliminary data.</text>
</comment>
<dbReference type="InterPro" id="IPR009045">
    <property type="entry name" value="Zn_M74/Hedgehog-like"/>
</dbReference>
<feature type="domain" description="Peptidase M15A C-terminal" evidence="1">
    <location>
        <begin position="140"/>
        <end position="225"/>
    </location>
</feature>
<protein>
    <submittedName>
        <fullName evidence="2">D-Ala-D-Ala carboxypeptidase family metallohydrolase</fullName>
    </submittedName>
</protein>
<evidence type="ECO:0000313" key="3">
    <source>
        <dbReference type="Proteomes" id="UP001597375"/>
    </source>
</evidence>
<dbReference type="SUPFAM" id="SSF55166">
    <property type="entry name" value="Hedgehog/DD-peptidase"/>
    <property type="match status" value="1"/>
</dbReference>
<keyword evidence="3" id="KW-1185">Reference proteome</keyword>
<evidence type="ECO:0000259" key="1">
    <source>
        <dbReference type="Pfam" id="PF08291"/>
    </source>
</evidence>
<keyword evidence="2" id="KW-0378">Hydrolase</keyword>
<name>A0ABW5D8T2_9BACT</name>
<organism evidence="2 3">
    <name type="scientific">Luteolibacter algae</name>
    <dbReference type="NCBI Taxonomy" id="454151"/>
    <lineage>
        <taxon>Bacteria</taxon>
        <taxon>Pseudomonadati</taxon>
        <taxon>Verrucomicrobiota</taxon>
        <taxon>Verrucomicrobiia</taxon>
        <taxon>Verrucomicrobiales</taxon>
        <taxon>Verrucomicrobiaceae</taxon>
        <taxon>Luteolibacter</taxon>
    </lineage>
</organism>
<dbReference type="Proteomes" id="UP001597375">
    <property type="component" value="Unassembled WGS sequence"/>
</dbReference>
<dbReference type="InterPro" id="IPR013230">
    <property type="entry name" value="Peptidase_M15A_C"/>
</dbReference>
<keyword evidence="2" id="KW-0121">Carboxypeptidase</keyword>
<dbReference type="RefSeq" id="WP_386820628.1">
    <property type="nucleotide sequence ID" value="NZ_JBHUIT010000026.1"/>
</dbReference>
<dbReference type="EMBL" id="JBHUIT010000026">
    <property type="protein sequence ID" value="MFD2257342.1"/>
    <property type="molecule type" value="Genomic_DNA"/>
</dbReference>
<keyword evidence="2" id="KW-0645">Protease</keyword>
<gene>
    <name evidence="2" type="ORF">ACFSSA_11705</name>
</gene>
<dbReference type="InterPro" id="IPR006311">
    <property type="entry name" value="TAT_signal"/>
</dbReference>
<accession>A0ABW5D8T2</accession>
<proteinExistence type="predicted"/>
<dbReference type="Pfam" id="PF08291">
    <property type="entry name" value="Peptidase_M15_3"/>
    <property type="match status" value="1"/>
</dbReference>
<sequence length="233" mass="25679">MSDSRVPQTAVFQSEILANASDSFTSRRKVIGTLGMATSALCASSLSASAGWFGKKKDELPIVKVNSASRSISSPSQNIGGFPQEWVRLQGRNLNEYAAYLNSLKMKNISAQDVISAHAKQRGTVWNSLPPREWWTRMGYTLRVVDHISTVMNVPVKEIVSAYRSPQYNARCAGAKARSWHQANVAVDVQFETSAYNVTKAARSLRDRGLFKGGVGSYSTFTHVDTRGQNVNW</sequence>
<dbReference type="Gene3D" id="3.30.1380.10">
    <property type="match status" value="1"/>
</dbReference>